<dbReference type="Proteomes" id="UP000279968">
    <property type="component" value="Unassembled WGS sequence"/>
</dbReference>
<dbReference type="RefSeq" id="WP_120782739.1">
    <property type="nucleotide sequence ID" value="NZ_JBHLUP010000002.1"/>
</dbReference>
<protein>
    <submittedName>
        <fullName evidence="3">ATPase</fullName>
    </submittedName>
</protein>
<dbReference type="OrthoDB" id="3406104at2"/>
<keyword evidence="1" id="KW-0175">Coiled coil</keyword>
<keyword evidence="4" id="KW-1185">Reference proteome</keyword>
<dbReference type="AlphaFoldDB" id="A0A3A9ZUH8"/>
<evidence type="ECO:0000256" key="2">
    <source>
        <dbReference type="SAM" id="MobiDB-lite"/>
    </source>
</evidence>
<reference evidence="3 4" key="1">
    <citation type="journal article" date="2015" name="Int. J. Syst. Evol. Microbiol.">
        <title>Micromonospora costi sp. nov., isolated from a leaf of Costus speciosus.</title>
        <authorList>
            <person name="Thawai C."/>
        </authorList>
    </citation>
    <scope>NUCLEOTIDE SEQUENCE [LARGE SCALE GENOMIC DNA]</scope>
    <source>
        <strain evidence="3 4">CS1-12</strain>
    </source>
</reference>
<feature type="coiled-coil region" evidence="1">
    <location>
        <begin position="76"/>
        <end position="125"/>
    </location>
</feature>
<gene>
    <name evidence="3" type="ORF">D7193_28665</name>
</gene>
<evidence type="ECO:0000313" key="3">
    <source>
        <dbReference type="EMBL" id="RKN51879.1"/>
    </source>
</evidence>
<comment type="caution">
    <text evidence="3">The sequence shown here is derived from an EMBL/GenBank/DDBJ whole genome shotgun (WGS) entry which is preliminary data.</text>
</comment>
<name>A0A3A9ZUH8_9ACTN</name>
<dbReference type="EMBL" id="RBAN01000006">
    <property type="protein sequence ID" value="RKN51879.1"/>
    <property type="molecule type" value="Genomic_DNA"/>
</dbReference>
<proteinExistence type="predicted"/>
<sequence length="182" mass="19630">MRFSVVDIGYDQRQVDSCLDELGIRLVRLAAWAESAAGTDREWDRIRQETTGLCALFRRFDPDDAAVVGRSAGEVEREAAEILAQARIALDAAREEARLVRERAYAEAVQARRELEAALDARRRREARADEILDGVRVEPVPVDTPTAAAGATGVPATRVAAATPGGPAAEPPGDRDGARLA</sequence>
<feature type="compositionally biased region" description="Basic and acidic residues" evidence="2">
    <location>
        <begin position="173"/>
        <end position="182"/>
    </location>
</feature>
<feature type="region of interest" description="Disordered" evidence="2">
    <location>
        <begin position="142"/>
        <end position="182"/>
    </location>
</feature>
<evidence type="ECO:0000256" key="1">
    <source>
        <dbReference type="SAM" id="Coils"/>
    </source>
</evidence>
<organism evidence="3 4">
    <name type="scientific">Micromonospora costi</name>
    <dbReference type="NCBI Taxonomy" id="1530042"/>
    <lineage>
        <taxon>Bacteria</taxon>
        <taxon>Bacillati</taxon>
        <taxon>Actinomycetota</taxon>
        <taxon>Actinomycetes</taxon>
        <taxon>Micromonosporales</taxon>
        <taxon>Micromonosporaceae</taxon>
        <taxon>Micromonospora</taxon>
    </lineage>
</organism>
<evidence type="ECO:0000313" key="4">
    <source>
        <dbReference type="Proteomes" id="UP000279968"/>
    </source>
</evidence>
<accession>A0A3A9ZUH8</accession>
<feature type="compositionally biased region" description="Low complexity" evidence="2">
    <location>
        <begin position="142"/>
        <end position="169"/>
    </location>
</feature>